<evidence type="ECO:0000313" key="8">
    <source>
        <dbReference type="EMBL" id="GIH02939.1"/>
    </source>
</evidence>
<keyword evidence="4 6" id="KW-0472">Membrane</keyword>
<dbReference type="PANTHER" id="PTHR43027:SF2">
    <property type="entry name" value="TRANSPORT PERMEASE PROTEIN"/>
    <property type="match status" value="1"/>
</dbReference>
<dbReference type="GO" id="GO:0046677">
    <property type="term" value="P:response to antibiotic"/>
    <property type="evidence" value="ECO:0007669"/>
    <property type="project" value="UniProtKB-KW"/>
</dbReference>
<evidence type="ECO:0000256" key="3">
    <source>
        <dbReference type="ARBA" id="ARBA00022989"/>
    </source>
</evidence>
<feature type="transmembrane region" description="Helical" evidence="6">
    <location>
        <begin position="221"/>
        <end position="241"/>
    </location>
</feature>
<feature type="transmembrane region" description="Helical" evidence="6">
    <location>
        <begin position="97"/>
        <end position="122"/>
    </location>
</feature>
<dbReference type="InterPro" id="IPR013525">
    <property type="entry name" value="ABC2_TM"/>
</dbReference>
<dbReference type="PANTHER" id="PTHR43027">
    <property type="entry name" value="DOXORUBICIN RESISTANCE ABC TRANSPORTER PERMEASE PROTEIN DRRC-RELATED"/>
    <property type="match status" value="1"/>
</dbReference>
<feature type="transmembrane region" description="Helical" evidence="6">
    <location>
        <begin position="58"/>
        <end position="77"/>
    </location>
</feature>
<evidence type="ECO:0000256" key="4">
    <source>
        <dbReference type="ARBA" id="ARBA00023136"/>
    </source>
</evidence>
<dbReference type="Pfam" id="PF01061">
    <property type="entry name" value="ABC2_membrane"/>
    <property type="match status" value="1"/>
</dbReference>
<feature type="transmembrane region" description="Helical" evidence="6">
    <location>
        <begin position="20"/>
        <end position="38"/>
    </location>
</feature>
<feature type="transmembrane region" description="Helical" evidence="6">
    <location>
        <begin position="134"/>
        <end position="158"/>
    </location>
</feature>
<dbReference type="GO" id="GO:0140359">
    <property type="term" value="F:ABC-type transporter activity"/>
    <property type="evidence" value="ECO:0007669"/>
    <property type="project" value="InterPro"/>
</dbReference>
<keyword evidence="6" id="KW-1003">Cell membrane</keyword>
<dbReference type="Proteomes" id="UP000612899">
    <property type="component" value="Unassembled WGS sequence"/>
</dbReference>
<dbReference type="PROSITE" id="PS51012">
    <property type="entry name" value="ABC_TM2"/>
    <property type="match status" value="1"/>
</dbReference>
<comment type="subcellular location">
    <subcellularLocation>
        <location evidence="6">Cell membrane</location>
        <topology evidence="6">Multi-pass membrane protein</topology>
    </subcellularLocation>
    <subcellularLocation>
        <location evidence="1">Membrane</location>
        <topology evidence="1">Multi-pass membrane protein</topology>
    </subcellularLocation>
</comment>
<dbReference type="PRINTS" id="PR00164">
    <property type="entry name" value="ABC2TRNSPORT"/>
</dbReference>
<name>A0A8J3Q399_9ACTN</name>
<organism evidence="8 9">
    <name type="scientific">Rhizocola hellebori</name>
    <dbReference type="NCBI Taxonomy" id="1392758"/>
    <lineage>
        <taxon>Bacteria</taxon>
        <taxon>Bacillati</taxon>
        <taxon>Actinomycetota</taxon>
        <taxon>Actinomycetes</taxon>
        <taxon>Micromonosporales</taxon>
        <taxon>Micromonosporaceae</taxon>
        <taxon>Rhizocola</taxon>
    </lineage>
</organism>
<evidence type="ECO:0000259" key="7">
    <source>
        <dbReference type="PROSITE" id="PS51012"/>
    </source>
</evidence>
<dbReference type="AlphaFoldDB" id="A0A8J3Q399"/>
<dbReference type="PIRSF" id="PIRSF006648">
    <property type="entry name" value="DrrB"/>
    <property type="match status" value="1"/>
</dbReference>
<dbReference type="EMBL" id="BONY01000005">
    <property type="protein sequence ID" value="GIH02939.1"/>
    <property type="molecule type" value="Genomic_DNA"/>
</dbReference>
<keyword evidence="9" id="KW-1185">Reference proteome</keyword>
<evidence type="ECO:0000256" key="5">
    <source>
        <dbReference type="ARBA" id="ARBA00023251"/>
    </source>
</evidence>
<dbReference type="InterPro" id="IPR052902">
    <property type="entry name" value="ABC-2_transporter"/>
</dbReference>
<proteinExistence type="inferred from homology"/>
<dbReference type="GO" id="GO:0043190">
    <property type="term" value="C:ATP-binding cassette (ABC) transporter complex"/>
    <property type="evidence" value="ECO:0007669"/>
    <property type="project" value="InterPro"/>
</dbReference>
<keyword evidence="5" id="KW-0046">Antibiotic resistance</keyword>
<keyword evidence="2 6" id="KW-0812">Transmembrane</keyword>
<gene>
    <name evidence="8" type="ORF">Rhe02_10060</name>
</gene>
<sequence length="244" mass="25765">MFFDVVAFETKRMLRNFPSLFFGLAFPVMVLAIFGGIYGNEPSDFWDGRGTVDMSVPAYVGLVVAVAGLMSFPLGMVEYRSRGFLRRLKATPARPGLFLAAQVIVNAVISVLGVGLLVGVGVVAFDLHAPAHPLAFAGIALLSAAAMFGLGMVIASLASTEQTALVIANLVYFPMIFLTGATVPLALMPDAMRAISDALPLSYAVEALQWAWVGGGESITVALYVLGGTVAVSAAIAAWLFRWE</sequence>
<keyword evidence="3 6" id="KW-1133">Transmembrane helix</keyword>
<feature type="transmembrane region" description="Helical" evidence="6">
    <location>
        <begin position="165"/>
        <end position="187"/>
    </location>
</feature>
<keyword evidence="6" id="KW-0813">Transport</keyword>
<accession>A0A8J3Q399</accession>
<comment type="similarity">
    <text evidence="6">Belongs to the ABC-2 integral membrane protein family.</text>
</comment>
<dbReference type="InterPro" id="IPR000412">
    <property type="entry name" value="ABC_2_transport"/>
</dbReference>
<evidence type="ECO:0000256" key="1">
    <source>
        <dbReference type="ARBA" id="ARBA00004141"/>
    </source>
</evidence>
<dbReference type="InterPro" id="IPR047817">
    <property type="entry name" value="ABC2_TM_bact-type"/>
</dbReference>
<dbReference type="RefSeq" id="WP_203906872.1">
    <property type="nucleotide sequence ID" value="NZ_BONY01000005.1"/>
</dbReference>
<evidence type="ECO:0000313" key="9">
    <source>
        <dbReference type="Proteomes" id="UP000612899"/>
    </source>
</evidence>
<feature type="domain" description="ABC transmembrane type-2" evidence="7">
    <location>
        <begin position="18"/>
        <end position="244"/>
    </location>
</feature>
<protein>
    <recommendedName>
        <fullName evidence="6">Transport permease protein</fullName>
    </recommendedName>
</protein>
<evidence type="ECO:0000256" key="2">
    <source>
        <dbReference type="ARBA" id="ARBA00022692"/>
    </source>
</evidence>
<evidence type="ECO:0000256" key="6">
    <source>
        <dbReference type="RuleBase" id="RU361157"/>
    </source>
</evidence>
<reference evidence="8" key="1">
    <citation type="submission" date="2021-01" db="EMBL/GenBank/DDBJ databases">
        <title>Whole genome shotgun sequence of Rhizocola hellebori NBRC 109834.</title>
        <authorList>
            <person name="Komaki H."/>
            <person name="Tamura T."/>
        </authorList>
    </citation>
    <scope>NUCLEOTIDE SEQUENCE</scope>
    <source>
        <strain evidence="8">NBRC 109834</strain>
    </source>
</reference>
<comment type="caution">
    <text evidence="8">The sequence shown here is derived from an EMBL/GenBank/DDBJ whole genome shotgun (WGS) entry which is preliminary data.</text>
</comment>